<proteinExistence type="predicted"/>
<dbReference type="CDD" id="cd04301">
    <property type="entry name" value="NAT_SF"/>
    <property type="match status" value="1"/>
</dbReference>
<organism evidence="2 3">
    <name type="scientific">Comamonas avium</name>
    <dbReference type="NCBI Taxonomy" id="2762231"/>
    <lineage>
        <taxon>Bacteria</taxon>
        <taxon>Pseudomonadati</taxon>
        <taxon>Pseudomonadota</taxon>
        <taxon>Betaproteobacteria</taxon>
        <taxon>Burkholderiales</taxon>
        <taxon>Comamonadaceae</taxon>
        <taxon>Comamonas</taxon>
    </lineage>
</organism>
<evidence type="ECO:0000313" key="3">
    <source>
        <dbReference type="Proteomes" id="UP000634919"/>
    </source>
</evidence>
<evidence type="ECO:0000259" key="1">
    <source>
        <dbReference type="PROSITE" id="PS51186"/>
    </source>
</evidence>
<feature type="domain" description="N-acetyltransferase" evidence="1">
    <location>
        <begin position="10"/>
        <end position="176"/>
    </location>
</feature>
<dbReference type="InterPro" id="IPR016181">
    <property type="entry name" value="Acyl_CoA_acyltransferase"/>
</dbReference>
<protein>
    <submittedName>
        <fullName evidence="2">GNAT family N-acetyltransferase</fullName>
    </submittedName>
</protein>
<keyword evidence="3" id="KW-1185">Reference proteome</keyword>
<dbReference type="SUPFAM" id="SSF55729">
    <property type="entry name" value="Acyl-CoA N-acyltransferases (Nat)"/>
    <property type="match status" value="1"/>
</dbReference>
<name>A0ABR8S8V1_9BURK</name>
<dbReference type="RefSeq" id="WP_191721910.1">
    <property type="nucleotide sequence ID" value="NZ_JACSQK010000002.1"/>
</dbReference>
<dbReference type="PROSITE" id="PS51186">
    <property type="entry name" value="GNAT"/>
    <property type="match status" value="1"/>
</dbReference>
<dbReference type="Proteomes" id="UP000634919">
    <property type="component" value="Unassembled WGS sequence"/>
</dbReference>
<comment type="caution">
    <text evidence="2">The sequence shown here is derived from an EMBL/GenBank/DDBJ whole genome shotgun (WGS) entry which is preliminary data.</text>
</comment>
<dbReference type="Pfam" id="PF00583">
    <property type="entry name" value="Acetyltransf_1"/>
    <property type="match status" value="1"/>
</dbReference>
<dbReference type="InterPro" id="IPR000182">
    <property type="entry name" value="GNAT_dom"/>
</dbReference>
<sequence>MTVSALPSAWTVRPLDAHDVDSLLHVQTICYGDDFLESRAVFAQRLACPHQCSIGVVRTGEQTLSAYLAAYWSSPGKITPLDGAFTPPATATQVLYLHDMSVLPQLAGQGVARHLVQHLFARARQRRLQHAALVSVQGSQAYWERQGFSVCPVMDEQQFMHLKTYGDGALYMTATL</sequence>
<gene>
    <name evidence="2" type="ORF">H9646_03265</name>
</gene>
<dbReference type="Gene3D" id="3.40.630.30">
    <property type="match status" value="1"/>
</dbReference>
<dbReference type="EMBL" id="JACSQK010000002">
    <property type="protein sequence ID" value="MBD7959489.1"/>
    <property type="molecule type" value="Genomic_DNA"/>
</dbReference>
<evidence type="ECO:0000313" key="2">
    <source>
        <dbReference type="EMBL" id="MBD7959489.1"/>
    </source>
</evidence>
<accession>A0ABR8S8V1</accession>
<reference evidence="2 3" key="1">
    <citation type="submission" date="2020-08" db="EMBL/GenBank/DDBJ databases">
        <title>A Genomic Blueprint of the Chicken Gut Microbiome.</title>
        <authorList>
            <person name="Gilroy R."/>
            <person name="Ravi A."/>
            <person name="Getino M."/>
            <person name="Pursley I."/>
            <person name="Horton D.L."/>
            <person name="Alikhan N.-F."/>
            <person name="Baker D."/>
            <person name="Gharbi K."/>
            <person name="Hall N."/>
            <person name="Watson M."/>
            <person name="Adriaenssens E.M."/>
            <person name="Foster-Nyarko E."/>
            <person name="Jarju S."/>
            <person name="Secka A."/>
            <person name="Antonio M."/>
            <person name="Oren A."/>
            <person name="Chaudhuri R."/>
            <person name="La Ragione R.M."/>
            <person name="Hildebrand F."/>
            <person name="Pallen M.J."/>
        </authorList>
    </citation>
    <scope>NUCLEOTIDE SEQUENCE [LARGE SCALE GENOMIC DNA]</scope>
    <source>
        <strain evidence="2 3">Sa2CVA6</strain>
    </source>
</reference>